<gene>
    <name evidence="3" type="ORF">GCM10017083_44580</name>
</gene>
<dbReference type="SUPFAM" id="SSF53850">
    <property type="entry name" value="Periplasmic binding protein-like II"/>
    <property type="match status" value="1"/>
</dbReference>
<keyword evidence="2" id="KW-0732">Signal</keyword>
<dbReference type="CDD" id="cd07012">
    <property type="entry name" value="PBP2_Bug_TTT"/>
    <property type="match status" value="1"/>
</dbReference>
<sequence>MRLATLTFGLLAALAIAVPAHAEWKPSGPVKLEIGFGPGGETDTMGRAIAAEMKKQTGWDVIAANKPGGGGVAMFTGVGAAKPDGMTVGMGVSMPVLINLVLRGDKLPFKLDSFDYLATVTRAQVAIVAKADAPFDDVAGLVAYSKANGGAPVAFDAKPQELILRGINKQDDAGIRPVSSKSSAEMIQNVLGGHVVASFAAGAHIEYLKSGDLKMLASATADRHGYAPDTRTLREQGYDLAVDPWFYFAAPAGLPADARAGLAKALDAAIASDAVRKLVANAFHSEVENRGPDGTAKMMTDGIASVKVLFGQ</sequence>
<feature type="chain" id="PRO_5036903558" description="Tripartite-type tricarboxylate transporter, receptor component TctC" evidence="2">
    <location>
        <begin position="23"/>
        <end position="312"/>
    </location>
</feature>
<proteinExistence type="inferred from homology"/>
<comment type="caution">
    <text evidence="3">The sequence shown here is derived from an EMBL/GenBank/DDBJ whole genome shotgun (WGS) entry which is preliminary data.</text>
</comment>
<dbReference type="PANTHER" id="PTHR42928:SF5">
    <property type="entry name" value="BLR1237 PROTEIN"/>
    <property type="match status" value="1"/>
</dbReference>
<keyword evidence="4" id="KW-1185">Reference proteome</keyword>
<dbReference type="PANTHER" id="PTHR42928">
    <property type="entry name" value="TRICARBOXYLATE-BINDING PROTEIN"/>
    <property type="match status" value="1"/>
</dbReference>
<dbReference type="Gene3D" id="3.40.190.150">
    <property type="entry name" value="Bordetella uptake gene, domain 1"/>
    <property type="match status" value="1"/>
</dbReference>
<dbReference type="PIRSF" id="PIRSF017082">
    <property type="entry name" value="YflP"/>
    <property type="match status" value="1"/>
</dbReference>
<evidence type="ECO:0008006" key="5">
    <source>
        <dbReference type="Google" id="ProtNLM"/>
    </source>
</evidence>
<evidence type="ECO:0000256" key="2">
    <source>
        <dbReference type="SAM" id="SignalP"/>
    </source>
</evidence>
<dbReference type="RefSeq" id="WP_189993795.1">
    <property type="nucleotide sequence ID" value="NZ_BMZS01000011.1"/>
</dbReference>
<accession>A0A919CSW3</accession>
<evidence type="ECO:0000256" key="1">
    <source>
        <dbReference type="ARBA" id="ARBA00006987"/>
    </source>
</evidence>
<reference evidence="3" key="1">
    <citation type="journal article" date="2014" name="Int. J. Syst. Evol. Microbiol.">
        <title>Complete genome sequence of Corynebacterium casei LMG S-19264T (=DSM 44701T), isolated from a smear-ripened cheese.</title>
        <authorList>
            <consortium name="US DOE Joint Genome Institute (JGI-PGF)"/>
            <person name="Walter F."/>
            <person name="Albersmeier A."/>
            <person name="Kalinowski J."/>
            <person name="Ruckert C."/>
        </authorList>
    </citation>
    <scope>NUCLEOTIDE SEQUENCE</scope>
    <source>
        <strain evidence="3">KCTC 42651</strain>
    </source>
</reference>
<dbReference type="AlphaFoldDB" id="A0A919CSW3"/>
<dbReference type="EMBL" id="BMZS01000011">
    <property type="protein sequence ID" value="GHD59710.1"/>
    <property type="molecule type" value="Genomic_DNA"/>
</dbReference>
<comment type="similarity">
    <text evidence="1">Belongs to the UPF0065 (bug) family.</text>
</comment>
<evidence type="ECO:0000313" key="3">
    <source>
        <dbReference type="EMBL" id="GHD59710.1"/>
    </source>
</evidence>
<dbReference type="Proteomes" id="UP000630353">
    <property type="component" value="Unassembled WGS sequence"/>
</dbReference>
<dbReference type="InterPro" id="IPR005064">
    <property type="entry name" value="BUG"/>
</dbReference>
<protein>
    <recommendedName>
        <fullName evidence="5">Tripartite-type tricarboxylate transporter, receptor component TctC</fullName>
    </recommendedName>
</protein>
<feature type="signal peptide" evidence="2">
    <location>
        <begin position="1"/>
        <end position="22"/>
    </location>
</feature>
<dbReference type="Gene3D" id="3.40.190.10">
    <property type="entry name" value="Periplasmic binding protein-like II"/>
    <property type="match status" value="1"/>
</dbReference>
<reference evidence="3" key="2">
    <citation type="submission" date="2020-09" db="EMBL/GenBank/DDBJ databases">
        <authorList>
            <person name="Sun Q."/>
            <person name="Kim S."/>
        </authorList>
    </citation>
    <scope>NUCLEOTIDE SEQUENCE</scope>
    <source>
        <strain evidence="3">KCTC 42651</strain>
    </source>
</reference>
<organism evidence="3 4">
    <name type="scientific">Thalassobaculum fulvum</name>
    <dbReference type="NCBI Taxonomy" id="1633335"/>
    <lineage>
        <taxon>Bacteria</taxon>
        <taxon>Pseudomonadati</taxon>
        <taxon>Pseudomonadota</taxon>
        <taxon>Alphaproteobacteria</taxon>
        <taxon>Rhodospirillales</taxon>
        <taxon>Thalassobaculaceae</taxon>
        <taxon>Thalassobaculum</taxon>
    </lineage>
</organism>
<dbReference type="InterPro" id="IPR042100">
    <property type="entry name" value="Bug_dom1"/>
</dbReference>
<dbReference type="Pfam" id="PF03401">
    <property type="entry name" value="TctC"/>
    <property type="match status" value="1"/>
</dbReference>
<evidence type="ECO:0000313" key="4">
    <source>
        <dbReference type="Proteomes" id="UP000630353"/>
    </source>
</evidence>
<name>A0A919CSW3_9PROT</name>